<evidence type="ECO:0000256" key="3">
    <source>
        <dbReference type="ARBA" id="ARBA00022553"/>
    </source>
</evidence>
<reference evidence="7" key="1">
    <citation type="submission" date="2025-08" db="UniProtKB">
        <authorList>
            <consortium name="RefSeq"/>
        </authorList>
    </citation>
    <scope>IDENTIFICATION</scope>
    <source>
        <strain evidence="7">Mau12</strain>
        <tissue evidence="7">Whole Body</tissue>
    </source>
</reference>
<accession>A0A6P8L372</accession>
<evidence type="ECO:0000256" key="4">
    <source>
        <dbReference type="ARBA" id="ARBA00023242"/>
    </source>
</evidence>
<sequence>MDYLDIESFRSKYSDITVTAVPSRPKPNEQSAMDTDQELAIKSHVPQVEITRVNAAAAPAGSSSTANAAVMLRNRQQTNSAAIAYATEYKEVMAKLEYTKYMQAQLQMMSAASGGGGGFGIDCDLFGTSMSLDENANIVDKYSDLLNVLVEMRTNVPTTMVGLRAPKERMQRDIAQARLKVRQCLQLLQQAEEESDHTAFQGAPGQE</sequence>
<name>A0A6P8L372_DROMA</name>
<feature type="coiled-coil region" evidence="5">
    <location>
        <begin position="167"/>
        <end position="194"/>
    </location>
</feature>
<comment type="similarity">
    <text evidence="2">Belongs to the CDK2AP family.</text>
</comment>
<proteinExistence type="inferred from homology"/>
<keyword evidence="6" id="KW-1185">Reference proteome</keyword>
<evidence type="ECO:0000313" key="6">
    <source>
        <dbReference type="Proteomes" id="UP000515162"/>
    </source>
</evidence>
<comment type="subcellular location">
    <subcellularLocation>
        <location evidence="1">Nucleus</location>
    </subcellularLocation>
</comment>
<evidence type="ECO:0000313" key="7">
    <source>
        <dbReference type="RefSeq" id="XP_033172517.1"/>
    </source>
</evidence>
<dbReference type="PANTHER" id="PTHR22607">
    <property type="entry name" value="DELETED IN ORAL CANCER 1/CDK2-ASSOCIATED PROTEIN 1"/>
    <property type="match status" value="1"/>
</dbReference>
<dbReference type="Proteomes" id="UP000515162">
    <property type="component" value="Chromosome 2L"/>
</dbReference>
<dbReference type="Gene3D" id="6.10.140.1300">
    <property type="match status" value="1"/>
</dbReference>
<protein>
    <submittedName>
        <fullName evidence="7">Uncharacterized protein LOC117148910</fullName>
    </submittedName>
</protein>
<dbReference type="AlphaFoldDB" id="A0A6P8L372"/>
<evidence type="ECO:0000256" key="2">
    <source>
        <dbReference type="ARBA" id="ARBA00008485"/>
    </source>
</evidence>
<dbReference type="Pfam" id="PF09806">
    <property type="entry name" value="CDK2AP"/>
    <property type="match status" value="1"/>
</dbReference>
<gene>
    <name evidence="7" type="primary">LOC117148910</name>
</gene>
<keyword evidence="5" id="KW-0175">Coiled coil</keyword>
<dbReference type="GO" id="GO:0005737">
    <property type="term" value="C:cytoplasm"/>
    <property type="evidence" value="ECO:0007669"/>
    <property type="project" value="TreeGrafter"/>
</dbReference>
<dbReference type="GO" id="GO:0005634">
    <property type="term" value="C:nucleus"/>
    <property type="evidence" value="ECO:0007669"/>
    <property type="project" value="UniProtKB-SubCell"/>
</dbReference>
<evidence type="ECO:0000256" key="1">
    <source>
        <dbReference type="ARBA" id="ARBA00004123"/>
    </source>
</evidence>
<evidence type="ECO:0000256" key="5">
    <source>
        <dbReference type="SAM" id="Coils"/>
    </source>
</evidence>
<organism evidence="6 7">
    <name type="scientific">Drosophila mauritiana</name>
    <name type="common">Fruit fly</name>
    <dbReference type="NCBI Taxonomy" id="7226"/>
    <lineage>
        <taxon>Eukaryota</taxon>
        <taxon>Metazoa</taxon>
        <taxon>Ecdysozoa</taxon>
        <taxon>Arthropoda</taxon>
        <taxon>Hexapoda</taxon>
        <taxon>Insecta</taxon>
        <taxon>Pterygota</taxon>
        <taxon>Neoptera</taxon>
        <taxon>Endopterygota</taxon>
        <taxon>Diptera</taxon>
        <taxon>Brachycera</taxon>
        <taxon>Muscomorpha</taxon>
        <taxon>Ephydroidea</taxon>
        <taxon>Drosophilidae</taxon>
        <taxon>Drosophila</taxon>
        <taxon>Sophophora</taxon>
    </lineage>
</organism>
<keyword evidence="4" id="KW-0539">Nucleus</keyword>
<keyword evidence="3" id="KW-0597">Phosphoprotein</keyword>
<dbReference type="GeneID" id="117148910"/>
<dbReference type="InterPro" id="IPR017266">
    <property type="entry name" value="DOC_1/2"/>
</dbReference>
<dbReference type="PANTHER" id="PTHR22607:SF3">
    <property type="entry name" value="CDK2-ASSOCIATED PROTEIN 1, ISOFORM B"/>
    <property type="match status" value="1"/>
</dbReference>
<dbReference type="RefSeq" id="XP_033172517.1">
    <property type="nucleotide sequence ID" value="XM_033316626.1"/>
</dbReference>